<evidence type="ECO:0000256" key="1">
    <source>
        <dbReference type="ARBA" id="ARBA00022669"/>
    </source>
</evidence>
<dbReference type="GO" id="GO:0008061">
    <property type="term" value="F:chitin binding"/>
    <property type="evidence" value="ECO:0007669"/>
    <property type="project" value="UniProtKB-UniRule"/>
</dbReference>
<keyword evidence="5" id="KW-0732">Signal</keyword>
<keyword evidence="2 3" id="KW-1015">Disulfide bond</keyword>
<organism evidence="7 8">
    <name type="scientific">Sphaerosporella brunnea</name>
    <dbReference type="NCBI Taxonomy" id="1250544"/>
    <lineage>
        <taxon>Eukaryota</taxon>
        <taxon>Fungi</taxon>
        <taxon>Dikarya</taxon>
        <taxon>Ascomycota</taxon>
        <taxon>Pezizomycotina</taxon>
        <taxon>Pezizomycetes</taxon>
        <taxon>Pezizales</taxon>
        <taxon>Pyronemataceae</taxon>
        <taxon>Sphaerosporella</taxon>
    </lineage>
</organism>
<dbReference type="AlphaFoldDB" id="A0A5J5EJN5"/>
<proteinExistence type="predicted"/>
<feature type="disulfide bond" evidence="3">
    <location>
        <begin position="37"/>
        <end position="51"/>
    </location>
</feature>
<keyword evidence="1 3" id="KW-0147">Chitin-binding</keyword>
<dbReference type="Proteomes" id="UP000326924">
    <property type="component" value="Unassembled WGS sequence"/>
</dbReference>
<feature type="disulfide bond" evidence="3">
    <location>
        <begin position="32"/>
        <end position="44"/>
    </location>
</feature>
<evidence type="ECO:0000259" key="6">
    <source>
        <dbReference type="PROSITE" id="PS50941"/>
    </source>
</evidence>
<evidence type="ECO:0000256" key="5">
    <source>
        <dbReference type="SAM" id="SignalP"/>
    </source>
</evidence>
<dbReference type="Gene3D" id="3.30.60.10">
    <property type="entry name" value="Endochitinase-like"/>
    <property type="match status" value="3"/>
</dbReference>
<evidence type="ECO:0000313" key="8">
    <source>
        <dbReference type="Proteomes" id="UP000326924"/>
    </source>
</evidence>
<evidence type="ECO:0000256" key="4">
    <source>
        <dbReference type="SAM" id="MobiDB-lite"/>
    </source>
</evidence>
<feature type="disulfide bond" evidence="3">
    <location>
        <begin position="23"/>
        <end position="38"/>
    </location>
</feature>
<dbReference type="PANTHER" id="PTHR47849:SF8">
    <property type="entry name" value="LECTIN"/>
    <property type="match status" value="1"/>
</dbReference>
<evidence type="ECO:0000256" key="3">
    <source>
        <dbReference type="PROSITE-ProRule" id="PRU00261"/>
    </source>
</evidence>
<reference evidence="7 8" key="1">
    <citation type="submission" date="2019-09" db="EMBL/GenBank/DDBJ databases">
        <title>Draft genome of the ectomycorrhizal ascomycete Sphaerosporella brunnea.</title>
        <authorList>
            <consortium name="DOE Joint Genome Institute"/>
            <person name="Benucci G.M."/>
            <person name="Marozzi G."/>
            <person name="Antonielli L."/>
            <person name="Sanchez S."/>
            <person name="Marco P."/>
            <person name="Wang X."/>
            <person name="Falini L.B."/>
            <person name="Barry K."/>
            <person name="Haridas S."/>
            <person name="Lipzen A."/>
            <person name="Labutti K."/>
            <person name="Grigoriev I.V."/>
            <person name="Murat C."/>
            <person name="Martin F."/>
            <person name="Albertini E."/>
            <person name="Donnini D."/>
            <person name="Bonito G."/>
        </authorList>
    </citation>
    <scope>NUCLEOTIDE SEQUENCE [LARGE SCALE GENOMIC DNA]</scope>
    <source>
        <strain evidence="7 8">Sb_GMNB300</strain>
    </source>
</reference>
<dbReference type="EMBL" id="VXIS01000278">
    <property type="protein sequence ID" value="KAA8895249.1"/>
    <property type="molecule type" value="Genomic_DNA"/>
</dbReference>
<dbReference type="Pfam" id="PF00187">
    <property type="entry name" value="Chitin_bind_1"/>
    <property type="match status" value="1"/>
</dbReference>
<feature type="region of interest" description="Disordered" evidence="4">
    <location>
        <begin position="156"/>
        <end position="175"/>
    </location>
</feature>
<comment type="caution">
    <text evidence="7">The sequence shown here is derived from an EMBL/GenBank/DDBJ whole genome shotgun (WGS) entry which is preliminary data.</text>
</comment>
<name>A0A5J5EJN5_9PEZI</name>
<evidence type="ECO:0000313" key="7">
    <source>
        <dbReference type="EMBL" id="KAA8895249.1"/>
    </source>
</evidence>
<evidence type="ECO:0000256" key="2">
    <source>
        <dbReference type="ARBA" id="ARBA00023157"/>
    </source>
</evidence>
<sequence>MKSVYSSILFFLAASMVAVAQNCGPNGGNAMCPPGDCCSSWGWCGDTDVHCGPDCNEEFSGIDAPCNPGMVTTTSTKKPTTTTTTTKPPSWPTTIPAIDTCGPSSGNKCPGAGPNGYYYRCCSAAGHCGPKNPLQPASLYCGTGCQAGYSQDCNSKKTPPPPPPPPPAGTSPQGGECGPIVNKKCASGNCCSGSNFCGTGPAYCKKGGEDQGGNWCQSAWGICW</sequence>
<accession>A0A5J5EJN5</accession>
<dbReference type="InterPro" id="IPR001002">
    <property type="entry name" value="Chitin-bd_1"/>
</dbReference>
<feature type="signal peptide" evidence="5">
    <location>
        <begin position="1"/>
        <end position="20"/>
    </location>
</feature>
<dbReference type="PROSITE" id="PS50941">
    <property type="entry name" value="CHIT_BIND_I_2"/>
    <property type="match status" value="1"/>
</dbReference>
<dbReference type="OrthoDB" id="5985073at2759"/>
<dbReference type="InParanoid" id="A0A5J5EJN5"/>
<comment type="caution">
    <text evidence="3">Lacks conserved residue(s) required for the propagation of feature annotation.</text>
</comment>
<protein>
    <recommendedName>
        <fullName evidence="6">Chitin-binding type-1 domain-containing protein</fullName>
    </recommendedName>
</protein>
<feature type="domain" description="Chitin-binding type-1" evidence="6">
    <location>
        <begin position="20"/>
        <end position="68"/>
    </location>
</feature>
<dbReference type="SUPFAM" id="SSF57016">
    <property type="entry name" value="Plant lectins/antimicrobial peptides"/>
    <property type="match status" value="2"/>
</dbReference>
<dbReference type="PANTHER" id="PTHR47849">
    <property type="entry name" value="CHITIN-BINDING LECTIN 1"/>
    <property type="match status" value="1"/>
</dbReference>
<feature type="compositionally biased region" description="Pro residues" evidence="4">
    <location>
        <begin position="158"/>
        <end position="169"/>
    </location>
</feature>
<feature type="chain" id="PRO_5023814498" description="Chitin-binding type-1 domain-containing protein" evidence="5">
    <location>
        <begin position="21"/>
        <end position="224"/>
    </location>
</feature>
<keyword evidence="8" id="KW-1185">Reference proteome</keyword>
<dbReference type="SMART" id="SM00270">
    <property type="entry name" value="ChtBD1"/>
    <property type="match status" value="3"/>
</dbReference>
<gene>
    <name evidence="7" type="ORF">FN846DRAFT_785289</name>
</gene>
<dbReference type="InterPro" id="IPR036861">
    <property type="entry name" value="Endochitinase-like_sf"/>
</dbReference>